<keyword evidence="8" id="KW-0663">Pyridoxal phosphate</keyword>
<evidence type="ECO:0000256" key="5">
    <source>
        <dbReference type="ARBA" id="ARBA00018679"/>
    </source>
</evidence>
<evidence type="ECO:0000256" key="9">
    <source>
        <dbReference type="ARBA" id="ARBA00049144"/>
    </source>
</evidence>
<comment type="caution">
    <text evidence="13">The sequence shown here is derived from an EMBL/GenBank/DDBJ whole genome shotgun (WGS) entry which is preliminary data.</text>
</comment>
<keyword evidence="7" id="KW-0791">Threonine biosynthesis</keyword>
<comment type="cofactor">
    <cofactor evidence="1">
        <name>pyridoxal 5'-phosphate</name>
        <dbReference type="ChEBI" id="CHEBI:597326"/>
    </cofactor>
</comment>
<proteinExistence type="inferred from homology"/>
<dbReference type="EMBL" id="QUAJ01000010">
    <property type="protein sequence ID" value="REI41414.1"/>
    <property type="molecule type" value="Genomic_DNA"/>
</dbReference>
<evidence type="ECO:0000256" key="8">
    <source>
        <dbReference type="ARBA" id="ARBA00022898"/>
    </source>
</evidence>
<evidence type="ECO:0000256" key="1">
    <source>
        <dbReference type="ARBA" id="ARBA00001933"/>
    </source>
</evidence>
<dbReference type="PANTHER" id="PTHR43515">
    <property type="entry name" value="THREONINE SYNTHASE-LIKE 1"/>
    <property type="match status" value="1"/>
</dbReference>
<accession>A0ABX9KHP0</accession>
<dbReference type="Gene3D" id="3.90.1380.10">
    <property type="entry name" value="Threonine synthase, N-terminal domain"/>
    <property type="match status" value="1"/>
</dbReference>
<evidence type="ECO:0000256" key="10">
    <source>
        <dbReference type="NCBIfam" id="TIGR00260"/>
    </source>
</evidence>
<dbReference type="PROSITE" id="PS00165">
    <property type="entry name" value="DEHYDRATASE_SER_THR"/>
    <property type="match status" value="1"/>
</dbReference>
<evidence type="ECO:0000256" key="2">
    <source>
        <dbReference type="ARBA" id="ARBA00004979"/>
    </source>
</evidence>
<organism evidence="13 14">
    <name type="scientific">Psychrilyobacter piezotolerans</name>
    <dbReference type="NCBI Taxonomy" id="2293438"/>
    <lineage>
        <taxon>Bacteria</taxon>
        <taxon>Fusobacteriati</taxon>
        <taxon>Fusobacteriota</taxon>
        <taxon>Fusobacteriia</taxon>
        <taxon>Fusobacteriales</taxon>
        <taxon>Fusobacteriaceae</taxon>
        <taxon>Psychrilyobacter</taxon>
    </lineage>
</organism>
<evidence type="ECO:0000256" key="4">
    <source>
        <dbReference type="ARBA" id="ARBA00013028"/>
    </source>
</evidence>
<feature type="domain" description="Tryptophan synthase beta chain-like PALP" evidence="11">
    <location>
        <begin position="85"/>
        <end position="331"/>
    </location>
</feature>
<dbReference type="GO" id="GO:0004795">
    <property type="term" value="F:threonine synthase activity"/>
    <property type="evidence" value="ECO:0007669"/>
    <property type="project" value="UniProtKB-EC"/>
</dbReference>
<dbReference type="PANTHER" id="PTHR43515:SF1">
    <property type="entry name" value="THREONINE SYNTHASE-LIKE 1"/>
    <property type="match status" value="1"/>
</dbReference>
<name>A0ABX9KHP0_9FUSO</name>
<dbReference type="RefSeq" id="WP_114642162.1">
    <property type="nucleotide sequence ID" value="NZ_JAACIO010000011.1"/>
</dbReference>
<dbReference type="InterPro" id="IPR000634">
    <property type="entry name" value="Ser/Thr_deHydtase_PyrdxlP-BS"/>
</dbReference>
<dbReference type="InterPro" id="IPR036052">
    <property type="entry name" value="TrpB-like_PALP_sf"/>
</dbReference>
<keyword evidence="14" id="KW-1185">Reference proteome</keyword>
<evidence type="ECO:0000313" key="14">
    <source>
        <dbReference type="Proteomes" id="UP000263486"/>
    </source>
</evidence>
<protein>
    <recommendedName>
        <fullName evidence="5 10">Threonine synthase</fullName>
        <ecNumber evidence="4 10">4.2.3.1</ecNumber>
    </recommendedName>
</protein>
<keyword evidence="13" id="KW-0456">Lyase</keyword>
<dbReference type="Pfam" id="PF00291">
    <property type="entry name" value="PALP"/>
    <property type="match status" value="1"/>
</dbReference>
<dbReference type="InterPro" id="IPR001926">
    <property type="entry name" value="TrpB-like_PALP"/>
</dbReference>
<comment type="similarity">
    <text evidence="3">Belongs to the threonine synthase family.</text>
</comment>
<evidence type="ECO:0000313" key="13">
    <source>
        <dbReference type="EMBL" id="REI41414.1"/>
    </source>
</evidence>
<dbReference type="InterPro" id="IPR037158">
    <property type="entry name" value="Thr_synth_N_sf"/>
</dbReference>
<dbReference type="SUPFAM" id="SSF53686">
    <property type="entry name" value="Tryptophan synthase beta subunit-like PLP-dependent enzymes"/>
    <property type="match status" value="1"/>
</dbReference>
<keyword evidence="6" id="KW-0028">Amino-acid biosynthesis</keyword>
<evidence type="ECO:0000259" key="11">
    <source>
        <dbReference type="Pfam" id="PF00291"/>
    </source>
</evidence>
<dbReference type="Proteomes" id="UP000263486">
    <property type="component" value="Unassembled WGS sequence"/>
</dbReference>
<comment type="pathway">
    <text evidence="2">Amino-acid biosynthesis; L-threonine biosynthesis; L-threonine from L-aspartate: step 5/5.</text>
</comment>
<evidence type="ECO:0000256" key="7">
    <source>
        <dbReference type="ARBA" id="ARBA00022697"/>
    </source>
</evidence>
<sequence length="482" mass="54571">MKYISTRGNHENCTASQAIEKGICSDRGLFVPKKFPHVSLEEIEKMKEMNYKEVALNILKRYLTDYSEEELKECIGVYDETFSHPEKTPVVKLKDGVYVLELWHGPTLAFKDMALQIMPRLFTQARKKNNAEKESLILVATSGDTGKAALEGFKDLKGVRVVVFYPAHGVSDVQRLQMLTSEGENVEVVGVVGNFDDCQTAVKNIFLDEELNLSLDKFKLSSANSINLGRLLPQIIYYFKAYLQLLRDNEITLGETIDFSVPTGNFGDILAGYYAKQMGLPVGKLICASNKNNVLYDFLKTGIYNKQRDFFKTMSPSMDILVSSNLERLIYHILEDGKVLNRLYNEFEETGILELDTASLKKIQETIAADYSTEDECLETIYDTFDKNNYMIDPHTAVAMNGGLKNKSRKTVVLSTANIYKFSSSILKAFDLEKNNEFENIEALEKLSKEDVPLNIKKLKSLKILHTKVVEKDKLGDVLRSL</sequence>
<dbReference type="NCBIfam" id="TIGR00260">
    <property type="entry name" value="thrC"/>
    <property type="match status" value="1"/>
</dbReference>
<comment type="catalytic activity">
    <reaction evidence="9">
        <text>O-phospho-L-homoserine + H2O = L-threonine + phosphate</text>
        <dbReference type="Rhea" id="RHEA:10840"/>
        <dbReference type="ChEBI" id="CHEBI:15377"/>
        <dbReference type="ChEBI" id="CHEBI:43474"/>
        <dbReference type="ChEBI" id="CHEBI:57590"/>
        <dbReference type="ChEBI" id="CHEBI:57926"/>
        <dbReference type="EC" id="4.2.3.1"/>
    </reaction>
</comment>
<evidence type="ECO:0000256" key="6">
    <source>
        <dbReference type="ARBA" id="ARBA00022605"/>
    </source>
</evidence>
<dbReference type="EC" id="4.2.3.1" evidence="4 10"/>
<dbReference type="InterPro" id="IPR029144">
    <property type="entry name" value="Thr_synth_N"/>
</dbReference>
<evidence type="ECO:0000259" key="12">
    <source>
        <dbReference type="Pfam" id="PF14821"/>
    </source>
</evidence>
<evidence type="ECO:0000256" key="3">
    <source>
        <dbReference type="ARBA" id="ARBA00005517"/>
    </source>
</evidence>
<gene>
    <name evidence="13" type="ORF">DYH56_07025</name>
</gene>
<feature type="domain" description="Threonine synthase N-terminal" evidence="12">
    <location>
        <begin position="2"/>
        <end position="75"/>
    </location>
</feature>
<reference evidence="13 14" key="1">
    <citation type="submission" date="2018-08" db="EMBL/GenBank/DDBJ databases">
        <title>Draft genome sequence of Psychrilyobacter sp. strain SD5 isolated from Black Sea water.</title>
        <authorList>
            <person name="Yadav S."/>
            <person name="Villanueva L."/>
            <person name="Damste J.S.S."/>
        </authorList>
    </citation>
    <scope>NUCLEOTIDE SEQUENCE [LARGE SCALE GENOMIC DNA]</scope>
    <source>
        <strain evidence="13 14">SD5</strain>
    </source>
</reference>
<dbReference type="CDD" id="cd01560">
    <property type="entry name" value="Thr-synth_2"/>
    <property type="match status" value="1"/>
</dbReference>
<dbReference type="Pfam" id="PF14821">
    <property type="entry name" value="Thr_synth_N"/>
    <property type="match status" value="1"/>
</dbReference>
<dbReference type="InterPro" id="IPR004450">
    <property type="entry name" value="Thr_synthase-like"/>
</dbReference>
<dbReference type="Gene3D" id="3.40.50.1100">
    <property type="match status" value="2"/>
</dbReference>